<dbReference type="EMBL" id="JABZEC010000003">
    <property type="protein sequence ID" value="NVY96447.1"/>
    <property type="molecule type" value="Genomic_DNA"/>
</dbReference>
<dbReference type="SUPFAM" id="SSF160515">
    <property type="entry name" value="YueI-like"/>
    <property type="match status" value="1"/>
</dbReference>
<dbReference type="Gene3D" id="3.30.1330.30">
    <property type="match status" value="1"/>
</dbReference>
<evidence type="ECO:0000313" key="1">
    <source>
        <dbReference type="EMBL" id="NVY96447.1"/>
    </source>
</evidence>
<proteinExistence type="predicted"/>
<dbReference type="InterPro" id="IPR012543">
    <property type="entry name" value="DUF1694"/>
</dbReference>
<dbReference type="RefSeq" id="WP_176942605.1">
    <property type="nucleotide sequence ID" value="NZ_JABZEC010000003.1"/>
</dbReference>
<dbReference type="Proteomes" id="UP000563523">
    <property type="component" value="Unassembled WGS sequence"/>
</dbReference>
<comment type="caution">
    <text evidence="1">The sequence shown here is derived from an EMBL/GenBank/DDBJ whole genome shotgun (WGS) entry which is preliminary data.</text>
</comment>
<sequence>MTNLEDYLKKNVFGTPQLNPDEKRQFLGNFRERVALALTVAQLRNPATWTTIQQVMQQYPQYHLFINGRLNSTPRTKLLKLAVQLHYQFTITDQSKIRVKNQALGEQEMGLVIADDKHHISKPILLTRH</sequence>
<protein>
    <submittedName>
        <fullName evidence="1">YueI family protein</fullName>
    </submittedName>
</protein>
<organism evidence="1 2">
    <name type="scientific">Bombilactobacillus apium</name>
    <dbReference type="NCBI Taxonomy" id="2675299"/>
    <lineage>
        <taxon>Bacteria</taxon>
        <taxon>Bacillati</taxon>
        <taxon>Bacillota</taxon>
        <taxon>Bacilli</taxon>
        <taxon>Lactobacillales</taxon>
        <taxon>Lactobacillaceae</taxon>
        <taxon>Bombilactobacillus</taxon>
    </lineage>
</organism>
<gene>
    <name evidence="1" type="ORF">HU830_04575</name>
</gene>
<dbReference type="AlphaFoldDB" id="A0A850R6J9"/>
<evidence type="ECO:0000313" key="2">
    <source>
        <dbReference type="Proteomes" id="UP000563523"/>
    </source>
</evidence>
<dbReference type="InterPro" id="IPR029064">
    <property type="entry name" value="Ribosomal_eL30-like_sf"/>
</dbReference>
<reference evidence="1 2" key="1">
    <citation type="submission" date="2020-06" db="EMBL/GenBank/DDBJ databases">
        <authorList>
            <person name="Kang J."/>
        </authorList>
    </citation>
    <scope>NUCLEOTIDE SEQUENCE [LARGE SCALE GENOMIC DNA]</scope>
    <source>
        <strain evidence="1 2">DCY120</strain>
    </source>
</reference>
<accession>A0A850R6J9</accession>
<dbReference type="Pfam" id="PF07997">
    <property type="entry name" value="DUF1694"/>
    <property type="match status" value="1"/>
</dbReference>
<keyword evidence="2" id="KW-1185">Reference proteome</keyword>
<name>A0A850R6J9_9LACO</name>